<keyword evidence="3 9" id="KW-0812">Transmembrane</keyword>
<dbReference type="GO" id="GO:0043410">
    <property type="term" value="P:positive regulation of MAPK cascade"/>
    <property type="evidence" value="ECO:0007669"/>
    <property type="project" value="TreeGrafter"/>
</dbReference>
<comment type="subcellular location">
    <subcellularLocation>
        <location evidence="1">Cell membrane</location>
        <topology evidence="1">Multi-pass membrane protein</topology>
    </subcellularLocation>
</comment>
<evidence type="ECO:0000256" key="5">
    <source>
        <dbReference type="ARBA" id="ARBA00023040"/>
    </source>
</evidence>
<dbReference type="EMBL" id="CAJNOR010011434">
    <property type="protein sequence ID" value="CAF1661279.1"/>
    <property type="molecule type" value="Genomic_DNA"/>
</dbReference>
<evidence type="ECO:0000259" key="10">
    <source>
        <dbReference type="PROSITE" id="PS50262"/>
    </source>
</evidence>
<sequence>MFVNSMDCFLTYNLTCLNSTNNQLNSSSIVFGDALRPNLIAIDESSSNDLSTSTSSTPVASSILVSVQHCVITVLILGTIILSTITGNILVIAAIIIEKSLHSVAYYLFVSLAVTDLMIASMVSENCLRQYLNRSAKEKLVFQLLQCDMHFKRQP</sequence>
<proteinExistence type="predicted"/>
<comment type="caution">
    <text evidence="11">The sequence shown here is derived from an EMBL/GenBank/DDBJ whole genome shotgun (WGS) entry which is preliminary data.</text>
</comment>
<keyword evidence="12" id="KW-1185">Reference proteome</keyword>
<reference evidence="11" key="1">
    <citation type="submission" date="2021-02" db="EMBL/GenBank/DDBJ databases">
        <authorList>
            <person name="Nowell W R."/>
        </authorList>
    </citation>
    <scope>NUCLEOTIDE SEQUENCE</scope>
</reference>
<evidence type="ECO:0000313" key="12">
    <source>
        <dbReference type="Proteomes" id="UP000663828"/>
    </source>
</evidence>
<keyword evidence="6 9" id="KW-0472">Membrane</keyword>
<dbReference type="InterPro" id="IPR000276">
    <property type="entry name" value="GPCR_Rhodpsn"/>
</dbReference>
<keyword evidence="5" id="KW-0297">G-protein coupled receptor</keyword>
<feature type="transmembrane region" description="Helical" evidence="9">
    <location>
        <begin position="71"/>
        <end position="97"/>
    </location>
</feature>
<evidence type="ECO:0000256" key="2">
    <source>
        <dbReference type="ARBA" id="ARBA00022475"/>
    </source>
</evidence>
<dbReference type="Proteomes" id="UP000663828">
    <property type="component" value="Unassembled WGS sequence"/>
</dbReference>
<dbReference type="InterPro" id="IPR017452">
    <property type="entry name" value="GPCR_Rhodpsn_7TM"/>
</dbReference>
<evidence type="ECO:0000256" key="6">
    <source>
        <dbReference type="ARBA" id="ARBA00023136"/>
    </source>
</evidence>
<dbReference type="Pfam" id="PF00001">
    <property type="entry name" value="7tm_1"/>
    <property type="match status" value="1"/>
</dbReference>
<evidence type="ECO:0000256" key="3">
    <source>
        <dbReference type="ARBA" id="ARBA00022692"/>
    </source>
</evidence>
<dbReference type="PRINTS" id="PR00237">
    <property type="entry name" value="GPCRRHODOPSN"/>
</dbReference>
<accession>A0A816FGT7</accession>
<evidence type="ECO:0000313" key="11">
    <source>
        <dbReference type="EMBL" id="CAF1661279.1"/>
    </source>
</evidence>
<feature type="transmembrane region" description="Helical" evidence="9">
    <location>
        <begin position="104"/>
        <end position="123"/>
    </location>
</feature>
<protein>
    <recommendedName>
        <fullName evidence="10">G-protein coupled receptors family 1 profile domain-containing protein</fullName>
    </recommendedName>
</protein>
<evidence type="ECO:0000256" key="1">
    <source>
        <dbReference type="ARBA" id="ARBA00004651"/>
    </source>
</evidence>
<feature type="domain" description="G-protein coupled receptors family 1 profile" evidence="10">
    <location>
        <begin position="87"/>
        <end position="120"/>
    </location>
</feature>
<evidence type="ECO:0000256" key="4">
    <source>
        <dbReference type="ARBA" id="ARBA00022989"/>
    </source>
</evidence>
<dbReference type="PANTHER" id="PTHR24248">
    <property type="entry name" value="ADRENERGIC RECEPTOR-RELATED G-PROTEIN COUPLED RECEPTOR"/>
    <property type="match status" value="1"/>
</dbReference>
<dbReference type="SUPFAM" id="SSF81321">
    <property type="entry name" value="Family A G protein-coupled receptor-like"/>
    <property type="match status" value="1"/>
</dbReference>
<dbReference type="PROSITE" id="PS50262">
    <property type="entry name" value="G_PROTEIN_RECEP_F1_2"/>
    <property type="match status" value="1"/>
</dbReference>
<gene>
    <name evidence="11" type="ORF">XAT740_LOCUS56913</name>
</gene>
<evidence type="ECO:0000256" key="8">
    <source>
        <dbReference type="ARBA" id="ARBA00023224"/>
    </source>
</evidence>
<dbReference type="GO" id="GO:0004930">
    <property type="term" value="F:G protein-coupled receptor activity"/>
    <property type="evidence" value="ECO:0007669"/>
    <property type="project" value="UniProtKB-KW"/>
</dbReference>
<dbReference type="AlphaFoldDB" id="A0A816FGT7"/>
<evidence type="ECO:0000256" key="7">
    <source>
        <dbReference type="ARBA" id="ARBA00023170"/>
    </source>
</evidence>
<organism evidence="11 12">
    <name type="scientific">Adineta ricciae</name>
    <name type="common">Rotifer</name>
    <dbReference type="NCBI Taxonomy" id="249248"/>
    <lineage>
        <taxon>Eukaryota</taxon>
        <taxon>Metazoa</taxon>
        <taxon>Spiralia</taxon>
        <taxon>Gnathifera</taxon>
        <taxon>Rotifera</taxon>
        <taxon>Eurotatoria</taxon>
        <taxon>Bdelloidea</taxon>
        <taxon>Adinetida</taxon>
        <taxon>Adinetidae</taxon>
        <taxon>Adineta</taxon>
    </lineage>
</organism>
<evidence type="ECO:0000256" key="9">
    <source>
        <dbReference type="SAM" id="Phobius"/>
    </source>
</evidence>
<keyword evidence="7" id="KW-0675">Receptor</keyword>
<keyword evidence="2" id="KW-1003">Cell membrane</keyword>
<keyword evidence="4 9" id="KW-1133">Transmembrane helix</keyword>
<dbReference type="Gene3D" id="1.20.1070.10">
    <property type="entry name" value="Rhodopsin 7-helix transmembrane proteins"/>
    <property type="match status" value="1"/>
</dbReference>
<keyword evidence="8" id="KW-0807">Transducer</keyword>
<dbReference type="PANTHER" id="PTHR24248:SF200">
    <property type="entry name" value="5-HYDROXYTRYPTAMINE RECEPTOR 1B-LIKE ISOFORM X1"/>
    <property type="match status" value="1"/>
</dbReference>
<dbReference type="GO" id="GO:0071880">
    <property type="term" value="P:adenylate cyclase-activating adrenergic receptor signaling pathway"/>
    <property type="evidence" value="ECO:0007669"/>
    <property type="project" value="TreeGrafter"/>
</dbReference>
<name>A0A816FGT7_ADIRI</name>
<dbReference type="GO" id="GO:0005886">
    <property type="term" value="C:plasma membrane"/>
    <property type="evidence" value="ECO:0007669"/>
    <property type="project" value="UniProtKB-SubCell"/>
</dbReference>